<feature type="signal peptide" evidence="1">
    <location>
        <begin position="1"/>
        <end position="18"/>
    </location>
</feature>
<accession>A0A2P2Q3P7</accession>
<reference evidence="2" key="1">
    <citation type="submission" date="2018-02" db="EMBL/GenBank/DDBJ databases">
        <title>Rhizophora mucronata_Transcriptome.</title>
        <authorList>
            <person name="Meera S.P."/>
            <person name="Sreeshan A."/>
            <person name="Augustine A."/>
        </authorList>
    </citation>
    <scope>NUCLEOTIDE SEQUENCE</scope>
    <source>
        <tissue evidence="2">Leaf</tissue>
    </source>
</reference>
<dbReference type="EMBL" id="GGEC01081133">
    <property type="protein sequence ID" value="MBX61617.1"/>
    <property type="molecule type" value="Transcribed_RNA"/>
</dbReference>
<protein>
    <submittedName>
        <fullName evidence="2">Uncharacterized protein</fullName>
    </submittedName>
</protein>
<sequence>MLFAAFIIAIFFGCFCFGQRGELDQYMLSVCNDFQFSNFDLLF</sequence>
<feature type="chain" id="PRO_5015141299" evidence="1">
    <location>
        <begin position="19"/>
        <end position="43"/>
    </location>
</feature>
<name>A0A2P2Q3P7_RHIMU</name>
<evidence type="ECO:0000313" key="2">
    <source>
        <dbReference type="EMBL" id="MBX61617.1"/>
    </source>
</evidence>
<keyword evidence="1" id="KW-0732">Signal</keyword>
<evidence type="ECO:0000256" key="1">
    <source>
        <dbReference type="SAM" id="SignalP"/>
    </source>
</evidence>
<proteinExistence type="predicted"/>
<dbReference type="AlphaFoldDB" id="A0A2P2Q3P7"/>
<organism evidence="2">
    <name type="scientific">Rhizophora mucronata</name>
    <name type="common">Asiatic mangrove</name>
    <dbReference type="NCBI Taxonomy" id="61149"/>
    <lineage>
        <taxon>Eukaryota</taxon>
        <taxon>Viridiplantae</taxon>
        <taxon>Streptophyta</taxon>
        <taxon>Embryophyta</taxon>
        <taxon>Tracheophyta</taxon>
        <taxon>Spermatophyta</taxon>
        <taxon>Magnoliopsida</taxon>
        <taxon>eudicotyledons</taxon>
        <taxon>Gunneridae</taxon>
        <taxon>Pentapetalae</taxon>
        <taxon>rosids</taxon>
        <taxon>fabids</taxon>
        <taxon>Malpighiales</taxon>
        <taxon>Rhizophoraceae</taxon>
        <taxon>Rhizophora</taxon>
    </lineage>
</organism>